<reference evidence="1" key="1">
    <citation type="submission" date="2019-01" db="EMBL/GenBank/DDBJ databases">
        <title>Draft genome sequences of three monokaryotic isolates of the white-rot basidiomycete fungus Dichomitus squalens.</title>
        <authorList>
            <consortium name="DOE Joint Genome Institute"/>
            <person name="Lopez S.C."/>
            <person name="Andreopoulos B."/>
            <person name="Pangilinan J."/>
            <person name="Lipzen A."/>
            <person name="Riley R."/>
            <person name="Ahrendt S."/>
            <person name="Ng V."/>
            <person name="Barry K."/>
            <person name="Daum C."/>
            <person name="Grigoriev I.V."/>
            <person name="Hilden K.S."/>
            <person name="Makela M.R."/>
            <person name="de Vries R.P."/>
        </authorList>
    </citation>
    <scope>NUCLEOTIDE SEQUENCE [LARGE SCALE GENOMIC DNA]</scope>
    <source>
        <strain evidence="1">OM18370.1</strain>
    </source>
</reference>
<sequence>MFIGTYRQTPSSIDDCTVQFNAMYWLSPRKAWLSLCRSRRRVPMLMRMSGQFLRSPGVYTFTEARRARPPRPSALGSIFSLFCISSDVYR</sequence>
<accession>A0A4Q9N179</accession>
<protein>
    <submittedName>
        <fullName evidence="1">Uncharacterized protein</fullName>
    </submittedName>
</protein>
<name>A0A4Q9N179_9APHY</name>
<organism evidence="1">
    <name type="scientific">Dichomitus squalens</name>
    <dbReference type="NCBI Taxonomy" id="114155"/>
    <lineage>
        <taxon>Eukaryota</taxon>
        <taxon>Fungi</taxon>
        <taxon>Dikarya</taxon>
        <taxon>Basidiomycota</taxon>
        <taxon>Agaricomycotina</taxon>
        <taxon>Agaricomycetes</taxon>
        <taxon>Polyporales</taxon>
        <taxon>Polyporaceae</taxon>
        <taxon>Dichomitus</taxon>
    </lineage>
</organism>
<dbReference type="Proteomes" id="UP000292957">
    <property type="component" value="Unassembled WGS sequence"/>
</dbReference>
<dbReference type="AlphaFoldDB" id="A0A4Q9N179"/>
<gene>
    <name evidence="1" type="ORF">BD311DRAFT_441941</name>
</gene>
<evidence type="ECO:0000313" key="1">
    <source>
        <dbReference type="EMBL" id="TBU33568.1"/>
    </source>
</evidence>
<proteinExistence type="predicted"/>
<dbReference type="EMBL" id="ML143391">
    <property type="protein sequence ID" value="TBU33568.1"/>
    <property type="molecule type" value="Genomic_DNA"/>
</dbReference>